<evidence type="ECO:0000259" key="5">
    <source>
        <dbReference type="Pfam" id="PF10342"/>
    </source>
</evidence>
<name>A0A9P9EK18_9PLEO</name>
<feature type="compositionally biased region" description="Basic and acidic residues" evidence="2">
    <location>
        <begin position="304"/>
        <end position="318"/>
    </location>
</feature>
<feature type="chain" id="PRO_5040383865" description="Yeast cell wall synthesis Kre9/Knh1-like N-terminal domain-containing protein" evidence="4">
    <location>
        <begin position="27"/>
        <end position="340"/>
    </location>
</feature>
<feature type="transmembrane region" description="Helical" evidence="3">
    <location>
        <begin position="193"/>
        <end position="213"/>
    </location>
</feature>
<feature type="signal peptide" evidence="4">
    <location>
        <begin position="1"/>
        <end position="26"/>
    </location>
</feature>
<feature type="compositionally biased region" description="Low complexity" evidence="2">
    <location>
        <begin position="123"/>
        <end position="154"/>
    </location>
</feature>
<evidence type="ECO:0000256" key="3">
    <source>
        <dbReference type="SAM" id="Phobius"/>
    </source>
</evidence>
<dbReference type="OrthoDB" id="5589325at2759"/>
<feature type="compositionally biased region" description="Gly residues" evidence="2">
    <location>
        <begin position="245"/>
        <end position="256"/>
    </location>
</feature>
<dbReference type="InterPro" id="IPR052982">
    <property type="entry name" value="SRP1/TIP1-like"/>
</dbReference>
<reference evidence="6" key="1">
    <citation type="journal article" date="2021" name="Nat. Commun.">
        <title>Genetic determinants of endophytism in the Arabidopsis root mycobiome.</title>
        <authorList>
            <person name="Mesny F."/>
            <person name="Miyauchi S."/>
            <person name="Thiergart T."/>
            <person name="Pickel B."/>
            <person name="Atanasova L."/>
            <person name="Karlsson M."/>
            <person name="Huettel B."/>
            <person name="Barry K.W."/>
            <person name="Haridas S."/>
            <person name="Chen C."/>
            <person name="Bauer D."/>
            <person name="Andreopoulos W."/>
            <person name="Pangilinan J."/>
            <person name="LaButti K."/>
            <person name="Riley R."/>
            <person name="Lipzen A."/>
            <person name="Clum A."/>
            <person name="Drula E."/>
            <person name="Henrissat B."/>
            <person name="Kohler A."/>
            <person name="Grigoriev I.V."/>
            <person name="Martin F.M."/>
            <person name="Hacquard S."/>
        </authorList>
    </citation>
    <scope>NUCLEOTIDE SEQUENCE</scope>
    <source>
        <strain evidence="6">MPI-CAGE-CH-0243</strain>
    </source>
</reference>
<protein>
    <recommendedName>
        <fullName evidence="5">Yeast cell wall synthesis Kre9/Knh1-like N-terminal domain-containing protein</fullName>
    </recommendedName>
</protein>
<dbReference type="Proteomes" id="UP000700596">
    <property type="component" value="Unassembled WGS sequence"/>
</dbReference>
<dbReference type="Pfam" id="PF10342">
    <property type="entry name" value="Kre9_KNH"/>
    <property type="match status" value="1"/>
</dbReference>
<feature type="region of interest" description="Disordered" evidence="2">
    <location>
        <begin position="117"/>
        <end position="185"/>
    </location>
</feature>
<dbReference type="PANTHER" id="PTHR40633">
    <property type="entry name" value="MATRIX PROTEIN, PUTATIVE (AFU_ORTHOLOGUE AFUA_8G05410)-RELATED"/>
    <property type="match status" value="1"/>
</dbReference>
<keyword evidence="1 4" id="KW-0732">Signal</keyword>
<feature type="domain" description="Yeast cell wall synthesis Kre9/Knh1-like N-terminal" evidence="5">
    <location>
        <begin position="40"/>
        <end position="117"/>
    </location>
</feature>
<evidence type="ECO:0000256" key="1">
    <source>
        <dbReference type="ARBA" id="ARBA00022729"/>
    </source>
</evidence>
<proteinExistence type="predicted"/>
<evidence type="ECO:0000256" key="2">
    <source>
        <dbReference type="SAM" id="MobiDB-lite"/>
    </source>
</evidence>
<feature type="compositionally biased region" description="Basic and acidic residues" evidence="2">
    <location>
        <begin position="257"/>
        <end position="268"/>
    </location>
</feature>
<dbReference type="AlphaFoldDB" id="A0A9P9EK18"/>
<feature type="compositionally biased region" description="Low complexity" evidence="2">
    <location>
        <begin position="161"/>
        <end position="183"/>
    </location>
</feature>
<evidence type="ECO:0000256" key="4">
    <source>
        <dbReference type="SAM" id="SignalP"/>
    </source>
</evidence>
<evidence type="ECO:0000313" key="6">
    <source>
        <dbReference type="EMBL" id="KAH7138908.1"/>
    </source>
</evidence>
<comment type="caution">
    <text evidence="6">The sequence shown here is derived from an EMBL/GenBank/DDBJ whole genome shotgun (WGS) entry which is preliminary data.</text>
</comment>
<keyword evidence="3" id="KW-1133">Transmembrane helix</keyword>
<feature type="region of interest" description="Disordered" evidence="2">
    <location>
        <begin position="219"/>
        <end position="340"/>
    </location>
</feature>
<accession>A0A9P9EK18</accession>
<keyword evidence="3" id="KW-0472">Membrane</keyword>
<keyword evidence="7" id="KW-1185">Reference proteome</keyword>
<dbReference type="EMBL" id="JAGMWT010000001">
    <property type="protein sequence ID" value="KAH7138908.1"/>
    <property type="molecule type" value="Genomic_DNA"/>
</dbReference>
<sequence>MGVSSSSSRLLTLFLVFCSCLTVVESQVNLEFSVVFGGNIRGGDTLVIQYRPADNIPTTLALQGGRPDLLVNVANITDNATGGSYTWTIPSTILTGSYALRISRGSLTPNYSNLFTITERNNPSQSTPTGPSSTPSAGLATPSTATSAPASSSTDTIRTATSESSSPTSSPSSNPPNQSTDTNAGTLSTAAKAGIAVGAIVGALLIGVVAFWLGRNARRRKAGPASDSEASGVIGGKAELDGKGVGKMGIGSGGTEGKAELQGKERANAEAAELEDRDVMGTGTGYHVPAHGADMVGGNEPVELDGRQRGMEARDGRAELPGTTGQNVHPRLTEDPGVGR</sequence>
<dbReference type="InterPro" id="IPR018466">
    <property type="entry name" value="Kre9/Knh1-like_N"/>
</dbReference>
<organism evidence="6 7">
    <name type="scientific">Dendryphion nanum</name>
    <dbReference type="NCBI Taxonomy" id="256645"/>
    <lineage>
        <taxon>Eukaryota</taxon>
        <taxon>Fungi</taxon>
        <taxon>Dikarya</taxon>
        <taxon>Ascomycota</taxon>
        <taxon>Pezizomycotina</taxon>
        <taxon>Dothideomycetes</taxon>
        <taxon>Pleosporomycetidae</taxon>
        <taxon>Pleosporales</taxon>
        <taxon>Torulaceae</taxon>
        <taxon>Dendryphion</taxon>
    </lineage>
</organism>
<gene>
    <name evidence="6" type="ORF">B0J11DRAFT_28075</name>
</gene>
<dbReference type="PANTHER" id="PTHR40633:SF1">
    <property type="entry name" value="GPI ANCHORED SERINE-THREONINE RICH PROTEIN (AFU_ORTHOLOGUE AFUA_1G03630)"/>
    <property type="match status" value="1"/>
</dbReference>
<keyword evidence="3" id="KW-0812">Transmembrane</keyword>
<evidence type="ECO:0000313" key="7">
    <source>
        <dbReference type="Proteomes" id="UP000700596"/>
    </source>
</evidence>